<evidence type="ECO:0000313" key="6">
    <source>
        <dbReference type="EMBL" id="MDN0073767.1"/>
    </source>
</evidence>
<dbReference type="Proteomes" id="UP001168540">
    <property type="component" value="Unassembled WGS sequence"/>
</dbReference>
<dbReference type="PANTHER" id="PTHR37326:SF1">
    <property type="entry name" value="BLL3975 PROTEIN"/>
    <property type="match status" value="1"/>
</dbReference>
<comment type="caution">
    <text evidence="6">The sequence shown here is derived from an EMBL/GenBank/DDBJ whole genome shotgun (WGS) entry which is preliminary data.</text>
</comment>
<evidence type="ECO:0000259" key="5">
    <source>
        <dbReference type="Pfam" id="PF24827"/>
    </source>
</evidence>
<evidence type="ECO:0000256" key="4">
    <source>
        <dbReference type="ARBA" id="ARBA00022833"/>
    </source>
</evidence>
<evidence type="ECO:0000256" key="1">
    <source>
        <dbReference type="ARBA" id="ARBA00001947"/>
    </source>
</evidence>
<feature type="domain" description="Succinylglutamate desuccinylase/Aspartoacylase catalytic" evidence="5">
    <location>
        <begin position="32"/>
        <end position="265"/>
    </location>
</feature>
<dbReference type="SUPFAM" id="SSF53187">
    <property type="entry name" value="Zn-dependent exopeptidases"/>
    <property type="match status" value="1"/>
</dbReference>
<name>A0ABT7XIZ8_9NEIS</name>
<sequence length="372" mass="40455">MVTHTRSHPLLSPSLGTQRQLVSVHYGREGTGPKAYLQASLHADELPGMLVLHHLRKLLDRADEAGEVRGEIVLVPLANPIGLAQRVLHEPGGRFELAGGENFNRRFPDYYPLVRDAVAPLLTADANANRTVVRAALRDALAAVAPESELASLRHTLATLALDSDLVLDLHCDREAVLHLYTDEPFWPAFEPLARDLGVALTVLGRGHGGTTFEESCGQAWWRLAHEFGPAVPHGCMSATVELRGQRDLRHDQAIKDALAIYAFLQRRGHLAGEAPPLPLPVDAPRYWEGMISATAPQAGLVVYTRDVGEHVEAGDTIAEIVDPLDNRVVPVVSRIAGMLYARHLQRYAQPGMELCRVVGEAAVAEAPVVLA</sequence>
<comment type="cofactor">
    <cofactor evidence="1">
        <name>Zn(2+)</name>
        <dbReference type="ChEBI" id="CHEBI:29105"/>
    </cofactor>
</comment>
<dbReference type="InterPro" id="IPR053138">
    <property type="entry name" value="N-alpha-Ac-DABA_deacetylase"/>
</dbReference>
<dbReference type="PANTHER" id="PTHR37326">
    <property type="entry name" value="BLL3975 PROTEIN"/>
    <property type="match status" value="1"/>
</dbReference>
<dbReference type="Gene3D" id="3.40.630.10">
    <property type="entry name" value="Zn peptidases"/>
    <property type="match status" value="1"/>
</dbReference>
<evidence type="ECO:0000256" key="2">
    <source>
        <dbReference type="ARBA" id="ARBA00022723"/>
    </source>
</evidence>
<evidence type="ECO:0000256" key="3">
    <source>
        <dbReference type="ARBA" id="ARBA00022801"/>
    </source>
</evidence>
<keyword evidence="7" id="KW-1185">Reference proteome</keyword>
<protein>
    <submittedName>
        <fullName evidence="6">M14 family metallopeptidase</fullName>
    </submittedName>
</protein>
<dbReference type="EMBL" id="JAUEDK010000003">
    <property type="protein sequence ID" value="MDN0073767.1"/>
    <property type="molecule type" value="Genomic_DNA"/>
</dbReference>
<accession>A0ABT7XIZ8</accession>
<dbReference type="Pfam" id="PF24827">
    <property type="entry name" value="AstE_AspA_cat"/>
    <property type="match status" value="1"/>
</dbReference>
<keyword evidence="4" id="KW-0862">Zinc</keyword>
<dbReference type="CDD" id="cd06250">
    <property type="entry name" value="M14_PaAOTO_like"/>
    <property type="match status" value="1"/>
</dbReference>
<organism evidence="6 7">
    <name type="scientific">Crenobacter oryzisoli</name>
    <dbReference type="NCBI Taxonomy" id="3056844"/>
    <lineage>
        <taxon>Bacteria</taxon>
        <taxon>Pseudomonadati</taxon>
        <taxon>Pseudomonadota</taxon>
        <taxon>Betaproteobacteria</taxon>
        <taxon>Neisseriales</taxon>
        <taxon>Neisseriaceae</taxon>
        <taxon>Crenobacter</taxon>
    </lineage>
</organism>
<reference evidence="6" key="1">
    <citation type="submission" date="2023-06" db="EMBL/GenBank/DDBJ databases">
        <authorList>
            <person name="Zhang S."/>
        </authorList>
    </citation>
    <scope>NUCLEOTIDE SEQUENCE</scope>
    <source>
        <strain evidence="6">SG2303</strain>
    </source>
</reference>
<gene>
    <name evidence="6" type="ORF">QU481_02515</name>
</gene>
<keyword evidence="2" id="KW-0479">Metal-binding</keyword>
<dbReference type="RefSeq" id="WP_289828308.1">
    <property type="nucleotide sequence ID" value="NZ_JAUEDK010000003.1"/>
</dbReference>
<dbReference type="InterPro" id="IPR055438">
    <property type="entry name" value="AstE_AspA_cat"/>
</dbReference>
<keyword evidence="3" id="KW-0378">Hydrolase</keyword>
<proteinExistence type="predicted"/>
<evidence type="ECO:0000313" key="7">
    <source>
        <dbReference type="Proteomes" id="UP001168540"/>
    </source>
</evidence>